<proteinExistence type="predicted"/>
<dbReference type="EMBL" id="CAJVPT010012236">
    <property type="protein sequence ID" value="CAG8585794.1"/>
    <property type="molecule type" value="Genomic_DNA"/>
</dbReference>
<organism evidence="1 2">
    <name type="scientific">Acaulospora colombiana</name>
    <dbReference type="NCBI Taxonomy" id="27376"/>
    <lineage>
        <taxon>Eukaryota</taxon>
        <taxon>Fungi</taxon>
        <taxon>Fungi incertae sedis</taxon>
        <taxon>Mucoromycota</taxon>
        <taxon>Glomeromycotina</taxon>
        <taxon>Glomeromycetes</taxon>
        <taxon>Diversisporales</taxon>
        <taxon>Acaulosporaceae</taxon>
        <taxon>Acaulospora</taxon>
    </lineage>
</organism>
<protein>
    <submittedName>
        <fullName evidence="1">10832_t:CDS:1</fullName>
    </submittedName>
</protein>
<dbReference type="Proteomes" id="UP000789525">
    <property type="component" value="Unassembled WGS sequence"/>
</dbReference>
<evidence type="ECO:0000313" key="1">
    <source>
        <dbReference type="EMBL" id="CAG8585794.1"/>
    </source>
</evidence>
<name>A0ACA9MDR0_9GLOM</name>
<reference evidence="1" key="1">
    <citation type="submission" date="2021-06" db="EMBL/GenBank/DDBJ databases">
        <authorList>
            <person name="Kallberg Y."/>
            <person name="Tangrot J."/>
            <person name="Rosling A."/>
        </authorList>
    </citation>
    <scope>NUCLEOTIDE SEQUENCE</scope>
    <source>
        <strain evidence="1">CL356</strain>
    </source>
</reference>
<accession>A0ACA9MDR0</accession>
<evidence type="ECO:0000313" key="2">
    <source>
        <dbReference type="Proteomes" id="UP000789525"/>
    </source>
</evidence>
<keyword evidence="2" id="KW-1185">Reference proteome</keyword>
<comment type="caution">
    <text evidence="1">The sequence shown here is derived from an EMBL/GenBank/DDBJ whole genome shotgun (WGS) entry which is preliminary data.</text>
</comment>
<gene>
    <name evidence="1" type="ORF">ACOLOM_LOCUS6135</name>
</gene>
<sequence length="173" mass="20050">MADAGSSAVTIHIKKYDDEDGNGVRIVRYHQMLVFGRGNARRPTIVAPPGRRLLRSTHARAHNNERGMFWWRRGLWTRPRGKEDRFGEHSGEPPCYDRAQRPLSSWLTLQNLYLVLMLLTRVGICVGLGGMGMIRIAHFAEREEPPRCDRTQKRILEKAEEQERRWAHPVLQT</sequence>